<dbReference type="Gene3D" id="2.40.110.10">
    <property type="entry name" value="Butyryl-CoA Dehydrogenase, subunit A, domain 2"/>
    <property type="match status" value="1"/>
</dbReference>
<evidence type="ECO:0000313" key="12">
    <source>
        <dbReference type="EMBL" id="BAV99842.1"/>
    </source>
</evidence>
<evidence type="ECO:0000256" key="8">
    <source>
        <dbReference type="RuleBase" id="RU362125"/>
    </source>
</evidence>
<dbReference type="PANTHER" id="PTHR43831:SF1">
    <property type="entry name" value="ISOBUTYRYL-COA DEHYDROGENASE, MITOCHONDRIAL"/>
    <property type="match status" value="1"/>
</dbReference>
<dbReference type="SUPFAM" id="SSF47203">
    <property type="entry name" value="Acyl-CoA dehydrogenase C-terminal domain-like"/>
    <property type="match status" value="1"/>
</dbReference>
<dbReference type="InterPro" id="IPR009075">
    <property type="entry name" value="AcylCo_DH/oxidase_C"/>
</dbReference>
<dbReference type="Gene3D" id="1.10.540.10">
    <property type="entry name" value="Acyl-CoA dehydrogenase/oxidase, N-terminal domain"/>
    <property type="match status" value="1"/>
</dbReference>
<evidence type="ECO:0000256" key="2">
    <source>
        <dbReference type="ARBA" id="ARBA00009347"/>
    </source>
</evidence>
<keyword evidence="5 8" id="KW-0560">Oxidoreductase</keyword>
<dbReference type="PROSITE" id="PS00072">
    <property type="entry name" value="ACYL_COA_DH_1"/>
    <property type="match status" value="1"/>
</dbReference>
<keyword evidence="4 8" id="KW-0274">FAD</keyword>
<evidence type="ECO:0000256" key="4">
    <source>
        <dbReference type="ARBA" id="ARBA00022827"/>
    </source>
</evidence>
<dbReference type="PIRSF" id="PIRSF016578">
    <property type="entry name" value="HsaA"/>
    <property type="match status" value="1"/>
</dbReference>
<gene>
    <name evidence="12" type="ORF">LEN_4355</name>
</gene>
<feature type="domain" description="Acyl-CoA dehydrogenase/oxidase C-terminal" evidence="9">
    <location>
        <begin position="239"/>
        <end position="389"/>
    </location>
</feature>
<dbReference type="Pfam" id="PF00441">
    <property type="entry name" value="Acyl-CoA_dh_1"/>
    <property type="match status" value="1"/>
</dbReference>
<evidence type="ECO:0000259" key="10">
    <source>
        <dbReference type="Pfam" id="PF02770"/>
    </source>
</evidence>
<dbReference type="EC" id="1.3.8.11" evidence="6"/>
<keyword evidence="3 8" id="KW-0285">Flavoprotein</keyword>
<dbReference type="PANTHER" id="PTHR43831">
    <property type="entry name" value="ISOBUTYRYL-COA DEHYDROGENASE"/>
    <property type="match status" value="1"/>
</dbReference>
<dbReference type="InterPro" id="IPR013786">
    <property type="entry name" value="AcylCoA_DH/ox_N"/>
</dbReference>
<evidence type="ECO:0000259" key="9">
    <source>
        <dbReference type="Pfam" id="PF00441"/>
    </source>
</evidence>
<dbReference type="FunFam" id="1.20.140.10:FF:000001">
    <property type="entry name" value="Acyl-CoA dehydrogenase"/>
    <property type="match status" value="1"/>
</dbReference>
<comment type="cofactor">
    <cofactor evidence="1 8">
        <name>FAD</name>
        <dbReference type="ChEBI" id="CHEBI:57692"/>
    </cofactor>
</comment>
<accession>A0AAU9AQV0</accession>
<feature type="domain" description="Acyl-CoA dehydrogenase/oxidase N-terminal" evidence="11">
    <location>
        <begin position="18"/>
        <end position="128"/>
    </location>
</feature>
<dbReference type="InterPro" id="IPR052547">
    <property type="entry name" value="Mito_Isobutyryl-CoADH"/>
</dbReference>
<evidence type="ECO:0000256" key="7">
    <source>
        <dbReference type="ARBA" id="ARBA00067292"/>
    </source>
</evidence>
<dbReference type="PROSITE" id="PS00073">
    <property type="entry name" value="ACYL_COA_DH_2"/>
    <property type="match status" value="1"/>
</dbReference>
<dbReference type="InterPro" id="IPR046373">
    <property type="entry name" value="Acyl-CoA_Oxase/DH_mid-dom_sf"/>
</dbReference>
<evidence type="ECO:0000256" key="1">
    <source>
        <dbReference type="ARBA" id="ARBA00001974"/>
    </source>
</evidence>
<dbReference type="InterPro" id="IPR036250">
    <property type="entry name" value="AcylCo_DH-like_C"/>
</dbReference>
<evidence type="ECO:0000313" key="13">
    <source>
        <dbReference type="Proteomes" id="UP000218824"/>
    </source>
</evidence>
<dbReference type="EMBL" id="AP014940">
    <property type="protein sequence ID" value="BAV99842.1"/>
    <property type="molecule type" value="Genomic_DNA"/>
</dbReference>
<dbReference type="InterPro" id="IPR006091">
    <property type="entry name" value="Acyl-CoA_Oxase/DH_mid-dom"/>
</dbReference>
<sequence length="396" mass="42246">MAAVMDWRLSAAAPTGLSEEQSAYRDAARDFARAELAPHAAQWDAHSTFPREAIAHAGELGFCGLYVDEAAGGSGLSRLDAAIVFEELAAADPSTAAFISIHNMATWMFAAHAGEAVRTQWSADLAGGRKLASYCLTEPGAGSDAASLRTRAVRDGGDYVIDGTKAFISGAGSTDLLVVMARTGGDGARGISAFAVPADAAGIVYGRKEEKMGWNSQPTRGIAFEGVRVPASHRLGQEGDGFKIAMKGLDGGRLNIASCSLGAAQGALDAARRYMGERRQFGKKLAEFQALQFKLADMATQLVAARQMVHTAARKVDAATSDATVWCAMAKRFATDAGFSICNEALQIHGGYGYIREYPIERLLRDCRVHQILEGTNEIMRVIIARHLLNSEEELR</sequence>
<dbReference type="KEGG" id="lem:LEN_4355"/>
<organism evidence="12 13">
    <name type="scientific">Lysobacter enzymogenes</name>
    <dbReference type="NCBI Taxonomy" id="69"/>
    <lineage>
        <taxon>Bacteria</taxon>
        <taxon>Pseudomonadati</taxon>
        <taxon>Pseudomonadota</taxon>
        <taxon>Gammaproteobacteria</taxon>
        <taxon>Lysobacterales</taxon>
        <taxon>Lysobacteraceae</taxon>
        <taxon>Lysobacter</taxon>
    </lineage>
</organism>
<proteinExistence type="inferred from homology"/>
<dbReference type="Pfam" id="PF02771">
    <property type="entry name" value="Acyl-CoA_dh_N"/>
    <property type="match status" value="1"/>
</dbReference>
<reference evidence="12 13" key="1">
    <citation type="journal article" date="2017" name="DNA Res.">
        <title>Complete genome sequence and expression profile of the commercial lytic enzyme producer Lysobacter enzymogenes M497-1.</title>
        <authorList>
            <person name="Takami H."/>
            <person name="Toyoda A."/>
            <person name="Uchiyama I."/>
            <person name="Itoh T."/>
            <person name="Takaki Y."/>
            <person name="Arai W."/>
            <person name="Nishi S."/>
            <person name="Kawai M."/>
            <person name="Shinya K."/>
            <person name="Ikeda H."/>
        </authorList>
    </citation>
    <scope>NUCLEOTIDE SEQUENCE [LARGE SCALE GENOMIC DNA]</scope>
    <source>
        <strain evidence="12 13">M497-1</strain>
    </source>
</reference>
<dbReference type="AlphaFoldDB" id="A0AAU9AQV0"/>
<evidence type="ECO:0000256" key="5">
    <source>
        <dbReference type="ARBA" id="ARBA00023002"/>
    </source>
</evidence>
<protein>
    <recommendedName>
        <fullName evidence="7">Cyclohexane-1-carbonyl-CoA dehydrogenase</fullName>
        <ecNumber evidence="6">1.3.8.11</ecNumber>
    </recommendedName>
</protein>
<evidence type="ECO:0000256" key="6">
    <source>
        <dbReference type="ARBA" id="ARBA00066361"/>
    </source>
</evidence>
<evidence type="ECO:0000256" key="3">
    <source>
        <dbReference type="ARBA" id="ARBA00022630"/>
    </source>
</evidence>
<dbReference type="Proteomes" id="UP000218824">
    <property type="component" value="Chromosome"/>
</dbReference>
<dbReference type="InterPro" id="IPR009100">
    <property type="entry name" value="AcylCoA_DH/oxidase_NM_dom_sf"/>
</dbReference>
<comment type="similarity">
    <text evidence="2 8">Belongs to the acyl-CoA dehydrogenase family.</text>
</comment>
<dbReference type="Gene3D" id="1.20.140.10">
    <property type="entry name" value="Butyryl-CoA Dehydrogenase, subunit A, domain 3"/>
    <property type="match status" value="1"/>
</dbReference>
<dbReference type="SUPFAM" id="SSF56645">
    <property type="entry name" value="Acyl-CoA dehydrogenase NM domain-like"/>
    <property type="match status" value="1"/>
</dbReference>
<feature type="domain" description="Acyl-CoA oxidase/dehydrogenase middle" evidence="10">
    <location>
        <begin position="134"/>
        <end position="227"/>
    </location>
</feature>
<dbReference type="FunFam" id="2.40.110.10:FF:000009">
    <property type="entry name" value="Acyl-CoA dehydrogenase"/>
    <property type="match status" value="1"/>
</dbReference>
<dbReference type="GO" id="GO:0003995">
    <property type="term" value="F:acyl-CoA dehydrogenase activity"/>
    <property type="evidence" value="ECO:0007669"/>
    <property type="project" value="InterPro"/>
</dbReference>
<name>A0AAU9AQV0_LYSEN</name>
<dbReference type="GO" id="GO:0050660">
    <property type="term" value="F:flavin adenine dinucleotide binding"/>
    <property type="evidence" value="ECO:0007669"/>
    <property type="project" value="InterPro"/>
</dbReference>
<dbReference type="InterPro" id="IPR037069">
    <property type="entry name" value="AcylCoA_DH/ox_N_sf"/>
</dbReference>
<dbReference type="Pfam" id="PF02770">
    <property type="entry name" value="Acyl-CoA_dh_M"/>
    <property type="match status" value="1"/>
</dbReference>
<evidence type="ECO:0000259" key="11">
    <source>
        <dbReference type="Pfam" id="PF02771"/>
    </source>
</evidence>
<dbReference type="InterPro" id="IPR006089">
    <property type="entry name" value="Acyl-CoA_DH_CS"/>
</dbReference>